<dbReference type="Gene3D" id="1.10.3730.10">
    <property type="entry name" value="ProC C-terminal domain-like"/>
    <property type="match status" value="1"/>
</dbReference>
<protein>
    <submittedName>
        <fullName evidence="5">Late competence protein ComER</fullName>
    </submittedName>
</protein>
<keyword evidence="2" id="KW-0521">NADP</keyword>
<feature type="domain" description="Pyrroline-5-carboxylate reductase catalytic N-terminal" evidence="3">
    <location>
        <begin position="4"/>
        <end position="97"/>
    </location>
</feature>
<evidence type="ECO:0000259" key="3">
    <source>
        <dbReference type="Pfam" id="PF03807"/>
    </source>
</evidence>
<dbReference type="OrthoDB" id="9805754at2"/>
<dbReference type="Gene3D" id="3.40.50.720">
    <property type="entry name" value="NAD(P)-binding Rossmann-like Domain"/>
    <property type="match status" value="1"/>
</dbReference>
<dbReference type="Proteomes" id="UP000315215">
    <property type="component" value="Chromosome"/>
</dbReference>
<dbReference type="PANTHER" id="PTHR11645">
    <property type="entry name" value="PYRROLINE-5-CARBOXYLATE REDUCTASE"/>
    <property type="match status" value="1"/>
</dbReference>
<evidence type="ECO:0000259" key="4">
    <source>
        <dbReference type="Pfam" id="PF14748"/>
    </source>
</evidence>
<dbReference type="InterPro" id="IPR036291">
    <property type="entry name" value="NAD(P)-bd_dom_sf"/>
</dbReference>
<dbReference type="KEGG" id="aqt:FN924_11025"/>
<dbReference type="Pfam" id="PF14748">
    <property type="entry name" value="P5CR_dimer"/>
    <property type="match status" value="1"/>
</dbReference>
<comment type="similarity">
    <text evidence="1">Belongs to the pyrroline-5-carboxylate reductase family.</text>
</comment>
<evidence type="ECO:0000256" key="2">
    <source>
        <dbReference type="PIRSR" id="PIRSR000193-1"/>
    </source>
</evidence>
<feature type="domain" description="Pyrroline-5-carboxylate reductase dimerisation" evidence="4">
    <location>
        <begin position="164"/>
        <end position="256"/>
    </location>
</feature>
<dbReference type="InterPro" id="IPR008927">
    <property type="entry name" value="6-PGluconate_DH-like_C_sf"/>
</dbReference>
<dbReference type="EMBL" id="CP041666">
    <property type="protein sequence ID" value="QDP40669.1"/>
    <property type="molecule type" value="Genomic_DNA"/>
</dbReference>
<gene>
    <name evidence="5" type="ORF">FN924_11025</name>
</gene>
<dbReference type="RefSeq" id="WP_143894456.1">
    <property type="nucleotide sequence ID" value="NZ_CP041666.1"/>
</dbReference>
<dbReference type="InterPro" id="IPR029036">
    <property type="entry name" value="P5CR_dimer"/>
</dbReference>
<dbReference type="InterPro" id="IPR053790">
    <property type="entry name" value="P5CR-like_CS"/>
</dbReference>
<dbReference type="SUPFAM" id="SSF48179">
    <property type="entry name" value="6-phosphogluconate dehydrogenase C-terminal domain-like"/>
    <property type="match status" value="1"/>
</dbReference>
<dbReference type="GO" id="GO:0055129">
    <property type="term" value="P:L-proline biosynthetic process"/>
    <property type="evidence" value="ECO:0007669"/>
    <property type="project" value="TreeGrafter"/>
</dbReference>
<proteinExistence type="inferred from homology"/>
<evidence type="ECO:0000313" key="6">
    <source>
        <dbReference type="Proteomes" id="UP000315215"/>
    </source>
</evidence>
<dbReference type="PROSITE" id="PS00521">
    <property type="entry name" value="P5CR"/>
    <property type="match status" value="1"/>
</dbReference>
<accession>A0A516KH09</accession>
<dbReference type="Pfam" id="PF03807">
    <property type="entry name" value="F420_oxidored"/>
    <property type="match status" value="1"/>
</dbReference>
<dbReference type="AlphaFoldDB" id="A0A516KH09"/>
<dbReference type="GO" id="GO:0004735">
    <property type="term" value="F:pyrroline-5-carboxylate reductase activity"/>
    <property type="evidence" value="ECO:0007669"/>
    <property type="project" value="InterPro"/>
</dbReference>
<dbReference type="PIRSF" id="PIRSF000193">
    <property type="entry name" value="Pyrrol-5-carb_rd"/>
    <property type="match status" value="1"/>
</dbReference>
<sequence>MKWGVIGTGNMGSILINSWMSSNVMSQSQLYIHNRTVQKAFDIQKDYPNIHVLVQAEDLIDEVDIVFVCVKPLEIYPLLKKTRKHWRKEQCLVSITSPFSVEKLESLVPCQVARMIPSITNRALSGITLLTFGDSITKEMKGYLEQSSKIYSTPFYIDDDITRVSSDIVSCGPAFFGYLAEQFIDSAVKETKIDKDTATELTEKMFIGFGKLLEDGHFTLPELIQKVCVKGGVTGEGIKAMDGELGDLFPLLIRSTHAKYDEDISKISEQLELAE</sequence>
<dbReference type="PANTHER" id="PTHR11645:SF51">
    <property type="entry name" value="COME OPERON PROTEIN 4"/>
    <property type="match status" value="1"/>
</dbReference>
<dbReference type="InterPro" id="IPR028939">
    <property type="entry name" value="P5C_Rdtase_cat_N"/>
</dbReference>
<keyword evidence="6" id="KW-1185">Reference proteome</keyword>
<organism evidence="5 6">
    <name type="scientific">Radiobacillus deserti</name>
    <dbReference type="NCBI Taxonomy" id="2594883"/>
    <lineage>
        <taxon>Bacteria</taxon>
        <taxon>Bacillati</taxon>
        <taxon>Bacillota</taxon>
        <taxon>Bacilli</taxon>
        <taxon>Bacillales</taxon>
        <taxon>Bacillaceae</taxon>
        <taxon>Radiobacillus</taxon>
    </lineage>
</organism>
<feature type="binding site" evidence="2">
    <location>
        <begin position="6"/>
        <end position="11"/>
    </location>
    <ligand>
        <name>NADP(+)</name>
        <dbReference type="ChEBI" id="CHEBI:58349"/>
    </ligand>
</feature>
<name>A0A516KH09_9BACI</name>
<dbReference type="InterPro" id="IPR000304">
    <property type="entry name" value="Pyrroline-COOH_reductase"/>
</dbReference>
<evidence type="ECO:0000256" key="1">
    <source>
        <dbReference type="ARBA" id="ARBA00005525"/>
    </source>
</evidence>
<reference evidence="5 6" key="1">
    <citation type="submission" date="2019-07" db="EMBL/GenBank/DDBJ databases">
        <authorList>
            <person name="Li J."/>
        </authorList>
    </citation>
    <scope>NUCLEOTIDE SEQUENCE [LARGE SCALE GENOMIC DNA]</scope>
    <source>
        <strain evidence="5 6">TKL69</strain>
    </source>
</reference>
<dbReference type="SUPFAM" id="SSF51735">
    <property type="entry name" value="NAD(P)-binding Rossmann-fold domains"/>
    <property type="match status" value="1"/>
</dbReference>
<evidence type="ECO:0000313" key="5">
    <source>
        <dbReference type="EMBL" id="QDP40669.1"/>
    </source>
</evidence>
<dbReference type="NCBIfam" id="NF005814">
    <property type="entry name" value="PRK07680.1"/>
    <property type="match status" value="1"/>
</dbReference>